<protein>
    <submittedName>
        <fullName evidence="1">8195_t:CDS:1</fullName>
    </submittedName>
</protein>
<gene>
    <name evidence="1" type="ORF">AMORRO_LOCUS17124</name>
</gene>
<feature type="non-terminal residue" evidence="1">
    <location>
        <position position="1"/>
    </location>
</feature>
<accession>A0A9N9JF77</accession>
<dbReference type="OrthoDB" id="2214at2759"/>
<proteinExistence type="predicted"/>
<reference evidence="1" key="1">
    <citation type="submission" date="2021-06" db="EMBL/GenBank/DDBJ databases">
        <authorList>
            <person name="Kallberg Y."/>
            <person name="Tangrot J."/>
            <person name="Rosling A."/>
        </authorList>
    </citation>
    <scope>NUCLEOTIDE SEQUENCE</scope>
    <source>
        <strain evidence="1">CL551</strain>
    </source>
</reference>
<organism evidence="1 2">
    <name type="scientific">Acaulospora morrowiae</name>
    <dbReference type="NCBI Taxonomy" id="94023"/>
    <lineage>
        <taxon>Eukaryota</taxon>
        <taxon>Fungi</taxon>
        <taxon>Fungi incertae sedis</taxon>
        <taxon>Mucoromycota</taxon>
        <taxon>Glomeromycotina</taxon>
        <taxon>Glomeromycetes</taxon>
        <taxon>Diversisporales</taxon>
        <taxon>Acaulosporaceae</taxon>
        <taxon>Acaulospora</taxon>
    </lineage>
</organism>
<sequence>GEQNVQESFDLTYNDQFKYFDSKQDDLRLIQTSESSYYWMNEGEILDLIRNKTKFMDITDYR</sequence>
<dbReference type="EMBL" id="CAJVPV010050929">
    <property type="protein sequence ID" value="CAG8778575.1"/>
    <property type="molecule type" value="Genomic_DNA"/>
</dbReference>
<keyword evidence="2" id="KW-1185">Reference proteome</keyword>
<dbReference type="AlphaFoldDB" id="A0A9N9JF77"/>
<comment type="caution">
    <text evidence="1">The sequence shown here is derived from an EMBL/GenBank/DDBJ whole genome shotgun (WGS) entry which is preliminary data.</text>
</comment>
<name>A0A9N9JF77_9GLOM</name>
<evidence type="ECO:0000313" key="2">
    <source>
        <dbReference type="Proteomes" id="UP000789342"/>
    </source>
</evidence>
<evidence type="ECO:0000313" key="1">
    <source>
        <dbReference type="EMBL" id="CAG8778575.1"/>
    </source>
</evidence>
<feature type="non-terminal residue" evidence="1">
    <location>
        <position position="62"/>
    </location>
</feature>
<dbReference type="Proteomes" id="UP000789342">
    <property type="component" value="Unassembled WGS sequence"/>
</dbReference>